<proteinExistence type="predicted"/>
<sequence length="115" mass="13806">MINIGKKEEVESKMETWDNNERYDILEKWDHVLFNLIEPTDVEKENSVDLINEFIQRQKERWETKYFIDNELNNIDNNTNIVNNNLSSHILCHEEHIKLNQVLKKVDVLLLLKAN</sequence>
<evidence type="ECO:0000313" key="2">
    <source>
        <dbReference type="Proteomes" id="UP000054282"/>
    </source>
</evidence>
<dbReference type="OrthoDB" id="10264544at2759"/>
<protein>
    <submittedName>
        <fullName evidence="1">Uncharacterized protein</fullName>
    </submittedName>
</protein>
<dbReference type="AlphaFoldDB" id="A0A0L7M8W6"/>
<gene>
    <name evidence="1" type="ORF">PFDG_04819</name>
</gene>
<accession>A0A0L7M8W6</accession>
<evidence type="ECO:0000313" key="1">
    <source>
        <dbReference type="EMBL" id="KOB89271.1"/>
    </source>
</evidence>
<dbReference type="KEGG" id="pfd:PFDG_04819"/>
<dbReference type="OMA" id="CSLIWSG"/>
<organism evidence="1 2">
    <name type="scientific">Plasmodium falciparum (isolate Dd2)</name>
    <dbReference type="NCBI Taxonomy" id="57267"/>
    <lineage>
        <taxon>Eukaryota</taxon>
        <taxon>Sar</taxon>
        <taxon>Alveolata</taxon>
        <taxon>Apicomplexa</taxon>
        <taxon>Aconoidasida</taxon>
        <taxon>Haemosporida</taxon>
        <taxon>Plasmodiidae</taxon>
        <taxon>Plasmodium</taxon>
        <taxon>Plasmodium (Laverania)</taxon>
    </lineage>
</organism>
<reference evidence="2" key="1">
    <citation type="submission" date="2006-09" db="EMBL/GenBank/DDBJ databases">
        <title>Annotation of Plasmodium falciparum Dd2.</title>
        <authorList>
            <consortium name="The Broad Institute Genome Sequencing Platform"/>
            <person name="Volkman S.K."/>
            <person name="Neafsey D.E."/>
            <person name="Dash A.P."/>
            <person name="Chitnis C.E."/>
            <person name="Hartl D.L."/>
            <person name="Young S.K."/>
            <person name="Zeng Q."/>
            <person name="Koehrsen M."/>
            <person name="Alvarado L."/>
            <person name="Berlin A."/>
            <person name="Borenstein D."/>
            <person name="Chapman S.B."/>
            <person name="Chen Z."/>
            <person name="Engels R."/>
            <person name="Freedman E."/>
            <person name="Gellesch M."/>
            <person name="Goldberg J."/>
            <person name="Griggs A."/>
            <person name="Gujja S."/>
            <person name="Heilman E.R."/>
            <person name="Heiman D.I."/>
            <person name="Howarth C."/>
            <person name="Jen D."/>
            <person name="Larson L."/>
            <person name="Mehta T."/>
            <person name="Neiman D."/>
            <person name="Park D."/>
            <person name="Pearson M."/>
            <person name="Roberts A."/>
            <person name="Saif S."/>
            <person name="Shea T."/>
            <person name="Shenoy N."/>
            <person name="Sisk P."/>
            <person name="Stolte C."/>
            <person name="Sykes S."/>
            <person name="Walk T."/>
            <person name="White J."/>
            <person name="Yandava C."/>
            <person name="Haas B."/>
            <person name="Henn M.R."/>
            <person name="Nusbaum C."/>
            <person name="Birren B."/>
        </authorList>
    </citation>
    <scope>NUCLEOTIDE SEQUENCE [LARGE SCALE GENOMIC DNA]</scope>
</reference>
<dbReference type="Proteomes" id="UP000054282">
    <property type="component" value="Unassembled WGS sequence"/>
</dbReference>
<name>A0A0L7M8W6_PLAF4</name>
<reference evidence="2" key="2">
    <citation type="submission" date="2006-09" db="EMBL/GenBank/DDBJ databases">
        <title>The genome sequence of Plasmodium falciparum Dd2.</title>
        <authorList>
            <consortium name="The Broad Institute Genome Sequencing Platform"/>
            <person name="Birren B."/>
            <person name="Lander E."/>
            <person name="Galagan J."/>
            <person name="Nusbaum C."/>
            <person name="Devon K."/>
            <person name="Henn M."/>
            <person name="Jaffe D."/>
            <person name="Butler J."/>
            <person name="Alvarez P."/>
            <person name="Gnerre S."/>
            <person name="Grabherr M."/>
            <person name="Kleber M."/>
            <person name="Mauceli E."/>
            <person name="Brockman W."/>
            <person name="MacCallum I.A."/>
            <person name="Rounsley S."/>
            <person name="Young S."/>
            <person name="LaButti K."/>
            <person name="Pushparaj V."/>
            <person name="DeCaprio D."/>
            <person name="Crawford M."/>
            <person name="Koehrsen M."/>
            <person name="Engels R."/>
            <person name="Montgomery P."/>
            <person name="Pearson M."/>
            <person name="Howarth C."/>
            <person name="Larson L."/>
            <person name="Luoma S."/>
            <person name="White J."/>
            <person name="Kodira C."/>
            <person name="Zeng Q."/>
            <person name="O'Leary S."/>
            <person name="Yandava C."/>
            <person name="Alvarado L."/>
            <person name="Wirth D."/>
            <person name="Volkman S."/>
            <person name="Hartl D."/>
        </authorList>
    </citation>
    <scope>NUCLEOTIDE SEQUENCE [LARGE SCALE GENOMIC DNA]</scope>
</reference>
<dbReference type="EMBL" id="GG702125">
    <property type="protein sequence ID" value="KOB89271.1"/>
    <property type="molecule type" value="Genomic_DNA"/>
</dbReference>